<protein>
    <submittedName>
        <fullName evidence="1">Uncharacterized protein</fullName>
    </submittedName>
</protein>
<reference evidence="1" key="1">
    <citation type="submission" date="2020-10" db="EMBL/GenBank/DDBJ databases">
        <authorList>
            <person name="Kikuchi T."/>
        </authorList>
    </citation>
    <scope>NUCLEOTIDE SEQUENCE</scope>
    <source>
        <strain evidence="1">NKZ352</strain>
    </source>
</reference>
<organism evidence="1 2">
    <name type="scientific">Caenorhabditis auriculariae</name>
    <dbReference type="NCBI Taxonomy" id="2777116"/>
    <lineage>
        <taxon>Eukaryota</taxon>
        <taxon>Metazoa</taxon>
        <taxon>Ecdysozoa</taxon>
        <taxon>Nematoda</taxon>
        <taxon>Chromadorea</taxon>
        <taxon>Rhabditida</taxon>
        <taxon>Rhabditina</taxon>
        <taxon>Rhabditomorpha</taxon>
        <taxon>Rhabditoidea</taxon>
        <taxon>Rhabditidae</taxon>
        <taxon>Peloderinae</taxon>
        <taxon>Caenorhabditis</taxon>
    </lineage>
</organism>
<evidence type="ECO:0000313" key="1">
    <source>
        <dbReference type="EMBL" id="CAD6196004.1"/>
    </source>
</evidence>
<gene>
    <name evidence="1" type="ORF">CAUJ_LOCUS11921</name>
</gene>
<comment type="caution">
    <text evidence="1">The sequence shown here is derived from an EMBL/GenBank/DDBJ whole genome shotgun (WGS) entry which is preliminary data.</text>
</comment>
<dbReference type="Proteomes" id="UP000835052">
    <property type="component" value="Unassembled WGS sequence"/>
</dbReference>
<name>A0A8S1HLQ9_9PELO</name>
<dbReference type="EMBL" id="CAJGYM010000064">
    <property type="protein sequence ID" value="CAD6196004.1"/>
    <property type="molecule type" value="Genomic_DNA"/>
</dbReference>
<evidence type="ECO:0000313" key="2">
    <source>
        <dbReference type="Proteomes" id="UP000835052"/>
    </source>
</evidence>
<sequence length="80" mass="9270">MRDRLDPLRRVNSLDEPLKNVGVVRNIPIRIVEQKTPEPPTSSFSTPLNDPPVARFFDDVGRRFSDFPASQPREIRRTVR</sequence>
<accession>A0A8S1HLQ9</accession>
<proteinExistence type="predicted"/>
<dbReference type="AlphaFoldDB" id="A0A8S1HLQ9"/>
<keyword evidence="2" id="KW-1185">Reference proteome</keyword>